<proteinExistence type="predicted"/>
<comment type="caution">
    <text evidence="2">The sequence shown here is derived from an EMBL/GenBank/DDBJ whole genome shotgun (WGS) entry which is preliminary data.</text>
</comment>
<protein>
    <submittedName>
        <fullName evidence="2">Uncharacterized protein</fullName>
    </submittedName>
</protein>
<gene>
    <name evidence="2" type="ORF">A2846_01915</name>
</gene>
<accession>A0A1F5P3D8</accession>
<evidence type="ECO:0000313" key="3">
    <source>
        <dbReference type="Proteomes" id="UP000176339"/>
    </source>
</evidence>
<evidence type="ECO:0000256" key="1">
    <source>
        <dbReference type="SAM" id="Phobius"/>
    </source>
</evidence>
<dbReference type="EMBL" id="MFEN01000015">
    <property type="protein sequence ID" value="OGE84362.1"/>
    <property type="molecule type" value="Genomic_DNA"/>
</dbReference>
<evidence type="ECO:0000313" key="2">
    <source>
        <dbReference type="EMBL" id="OGE84362.1"/>
    </source>
</evidence>
<feature type="transmembrane region" description="Helical" evidence="1">
    <location>
        <begin position="6"/>
        <end position="30"/>
    </location>
</feature>
<sequence length="71" mass="7848">MVLQKIAEIIFYGLAAVLGLYSMVMVYILLRFGLSKMLGLVLSSLYVLVIVTLYAAAVGNFLQLNFPEFAL</sequence>
<dbReference type="Proteomes" id="UP000176339">
    <property type="component" value="Unassembled WGS sequence"/>
</dbReference>
<name>A0A1F5P3D8_9BACT</name>
<keyword evidence="1" id="KW-0812">Transmembrane</keyword>
<dbReference type="AlphaFoldDB" id="A0A1F5P3D8"/>
<organism evidence="2 3">
    <name type="scientific">Candidatus Doudnabacteria bacterium RIFCSPHIGHO2_01_FULL_49_9</name>
    <dbReference type="NCBI Taxonomy" id="1817827"/>
    <lineage>
        <taxon>Bacteria</taxon>
        <taxon>Candidatus Doudnaibacteriota</taxon>
    </lineage>
</organism>
<keyword evidence="1" id="KW-0472">Membrane</keyword>
<reference evidence="2 3" key="1">
    <citation type="journal article" date="2016" name="Nat. Commun.">
        <title>Thousands of microbial genomes shed light on interconnected biogeochemical processes in an aquifer system.</title>
        <authorList>
            <person name="Anantharaman K."/>
            <person name="Brown C.T."/>
            <person name="Hug L.A."/>
            <person name="Sharon I."/>
            <person name="Castelle C.J."/>
            <person name="Probst A.J."/>
            <person name="Thomas B.C."/>
            <person name="Singh A."/>
            <person name="Wilkins M.J."/>
            <person name="Karaoz U."/>
            <person name="Brodie E.L."/>
            <person name="Williams K.H."/>
            <person name="Hubbard S.S."/>
            <person name="Banfield J.F."/>
        </authorList>
    </citation>
    <scope>NUCLEOTIDE SEQUENCE [LARGE SCALE GENOMIC DNA]</scope>
</reference>
<keyword evidence="1" id="KW-1133">Transmembrane helix</keyword>
<feature type="transmembrane region" description="Helical" evidence="1">
    <location>
        <begin position="37"/>
        <end position="57"/>
    </location>
</feature>